<keyword evidence="1 10" id="KW-1003">Cell membrane</keyword>
<evidence type="ECO:0000256" key="5">
    <source>
        <dbReference type="ARBA" id="ARBA00022989"/>
    </source>
</evidence>
<name>A0ABW0YS08_9BACI</name>
<dbReference type="RefSeq" id="WP_385942809.1">
    <property type="nucleotide sequence ID" value="NZ_JBHSOZ010000010.1"/>
</dbReference>
<evidence type="ECO:0000256" key="2">
    <source>
        <dbReference type="ARBA" id="ARBA00022516"/>
    </source>
</evidence>
<evidence type="ECO:0000313" key="11">
    <source>
        <dbReference type="EMBL" id="MFC5714206.1"/>
    </source>
</evidence>
<comment type="subcellular location">
    <subcellularLocation>
        <location evidence="10">Cell membrane</location>
        <topology evidence="10">Multi-pass membrane protein</topology>
    </subcellularLocation>
</comment>
<feature type="transmembrane region" description="Helical" evidence="10">
    <location>
        <begin position="119"/>
        <end position="143"/>
    </location>
</feature>
<keyword evidence="3 10" id="KW-0808">Transferase</keyword>
<keyword evidence="12" id="KW-1185">Reference proteome</keyword>
<evidence type="ECO:0000256" key="7">
    <source>
        <dbReference type="ARBA" id="ARBA00023136"/>
    </source>
</evidence>
<feature type="transmembrane region" description="Helical" evidence="10">
    <location>
        <begin position="150"/>
        <end position="170"/>
    </location>
</feature>
<comment type="subunit">
    <text evidence="10">Probably interacts with PlsX.</text>
</comment>
<dbReference type="PANTHER" id="PTHR30309">
    <property type="entry name" value="INNER MEMBRANE PROTEIN YGIH"/>
    <property type="match status" value="1"/>
</dbReference>
<keyword evidence="5 10" id="KW-1133">Transmembrane helix</keyword>
<comment type="similarity">
    <text evidence="10">Belongs to the PlsY family.</text>
</comment>
<keyword evidence="7 10" id="KW-0472">Membrane</keyword>
<evidence type="ECO:0000313" key="12">
    <source>
        <dbReference type="Proteomes" id="UP001596142"/>
    </source>
</evidence>
<gene>
    <name evidence="10 11" type="primary">plsY</name>
    <name evidence="11" type="ORF">ACFPU1_15760</name>
</gene>
<evidence type="ECO:0000256" key="10">
    <source>
        <dbReference type="HAMAP-Rule" id="MF_01043"/>
    </source>
</evidence>
<dbReference type="SMART" id="SM01207">
    <property type="entry name" value="G3P_acyltransf"/>
    <property type="match status" value="1"/>
</dbReference>
<dbReference type="Proteomes" id="UP001596142">
    <property type="component" value="Unassembled WGS sequence"/>
</dbReference>
<keyword evidence="11" id="KW-0012">Acyltransferase</keyword>
<accession>A0ABW0YS08</accession>
<keyword evidence="4 10" id="KW-0812">Transmembrane</keyword>
<protein>
    <recommendedName>
        <fullName evidence="10">Glycerol-3-phosphate acyltransferase</fullName>
    </recommendedName>
    <alternativeName>
        <fullName evidence="10">Acyl-PO4 G3P acyltransferase</fullName>
    </alternativeName>
    <alternativeName>
        <fullName evidence="10">Acyl-phosphate--glycerol-3-phosphate acyltransferase</fullName>
    </alternativeName>
    <alternativeName>
        <fullName evidence="10">G3P acyltransferase</fullName>
        <shortName evidence="10">GPAT</shortName>
        <ecNumber evidence="10">2.3.1.275</ecNumber>
    </alternativeName>
    <alternativeName>
        <fullName evidence="10">Lysophosphatidic acid synthase</fullName>
        <shortName evidence="10">LPA synthase</shortName>
    </alternativeName>
</protein>
<feature type="transmembrane region" description="Helical" evidence="10">
    <location>
        <begin position="92"/>
        <end position="113"/>
    </location>
</feature>
<evidence type="ECO:0000256" key="3">
    <source>
        <dbReference type="ARBA" id="ARBA00022679"/>
    </source>
</evidence>
<dbReference type="Pfam" id="PF02660">
    <property type="entry name" value="G3P_acyltransf"/>
    <property type="match status" value="1"/>
</dbReference>
<dbReference type="HAMAP" id="MF_01043">
    <property type="entry name" value="PlsY"/>
    <property type="match status" value="1"/>
</dbReference>
<evidence type="ECO:0000256" key="8">
    <source>
        <dbReference type="ARBA" id="ARBA00023209"/>
    </source>
</evidence>
<comment type="caution">
    <text evidence="11">The sequence shown here is derived from an EMBL/GenBank/DDBJ whole genome shotgun (WGS) entry which is preliminary data.</text>
</comment>
<dbReference type="NCBIfam" id="TIGR00023">
    <property type="entry name" value="glycerol-3-phosphate 1-O-acyltransferase PlsY"/>
    <property type="match status" value="1"/>
</dbReference>
<evidence type="ECO:0000256" key="6">
    <source>
        <dbReference type="ARBA" id="ARBA00023098"/>
    </source>
</evidence>
<dbReference type="PANTHER" id="PTHR30309:SF0">
    <property type="entry name" value="GLYCEROL-3-PHOSPHATE ACYLTRANSFERASE-RELATED"/>
    <property type="match status" value="1"/>
</dbReference>
<evidence type="ECO:0000256" key="1">
    <source>
        <dbReference type="ARBA" id="ARBA00022475"/>
    </source>
</evidence>
<evidence type="ECO:0000256" key="4">
    <source>
        <dbReference type="ARBA" id="ARBA00022692"/>
    </source>
</evidence>
<evidence type="ECO:0000256" key="9">
    <source>
        <dbReference type="ARBA" id="ARBA00023264"/>
    </source>
</evidence>
<feature type="transmembrane region" description="Helical" evidence="10">
    <location>
        <begin position="6"/>
        <end position="23"/>
    </location>
</feature>
<organism evidence="11 12">
    <name type="scientific">Thalassorhabdus alkalitolerans</name>
    <dbReference type="NCBI Taxonomy" id="2282697"/>
    <lineage>
        <taxon>Bacteria</taxon>
        <taxon>Bacillati</taxon>
        <taxon>Bacillota</taxon>
        <taxon>Bacilli</taxon>
        <taxon>Bacillales</taxon>
        <taxon>Bacillaceae</taxon>
        <taxon>Thalassorhabdus</taxon>
    </lineage>
</organism>
<comment type="pathway">
    <text evidence="10">Lipid metabolism; phospholipid metabolism.</text>
</comment>
<reference evidence="12" key="1">
    <citation type="journal article" date="2019" name="Int. J. Syst. Evol. Microbiol.">
        <title>The Global Catalogue of Microorganisms (GCM) 10K type strain sequencing project: providing services to taxonomists for standard genome sequencing and annotation.</title>
        <authorList>
            <consortium name="The Broad Institute Genomics Platform"/>
            <consortium name="The Broad Institute Genome Sequencing Center for Infectious Disease"/>
            <person name="Wu L."/>
            <person name="Ma J."/>
        </authorList>
    </citation>
    <scope>NUCLEOTIDE SEQUENCE [LARGE SCALE GENOMIC DNA]</scope>
    <source>
        <strain evidence="12">CECT 7184</strain>
    </source>
</reference>
<keyword evidence="9 10" id="KW-1208">Phospholipid metabolism</keyword>
<feature type="transmembrane region" description="Helical" evidence="10">
    <location>
        <begin position="176"/>
        <end position="192"/>
    </location>
</feature>
<comment type="catalytic activity">
    <reaction evidence="10">
        <text>an acyl phosphate + sn-glycerol 3-phosphate = a 1-acyl-sn-glycero-3-phosphate + phosphate</text>
        <dbReference type="Rhea" id="RHEA:34075"/>
        <dbReference type="ChEBI" id="CHEBI:43474"/>
        <dbReference type="ChEBI" id="CHEBI:57597"/>
        <dbReference type="ChEBI" id="CHEBI:57970"/>
        <dbReference type="ChEBI" id="CHEBI:59918"/>
        <dbReference type="EC" id="2.3.1.275"/>
    </reaction>
</comment>
<dbReference type="EC" id="2.3.1.275" evidence="10"/>
<dbReference type="InterPro" id="IPR003811">
    <property type="entry name" value="G3P_acylTferase_PlsY"/>
</dbReference>
<comment type="function">
    <text evidence="10">Catalyzes the transfer of an acyl group from acyl-phosphate (acyl-PO(4)) to glycerol-3-phosphate (G3P) to form lysophosphatidic acid (LPA). This enzyme utilizes acyl-phosphate as fatty acyl donor, but not acyl-CoA or acyl-ACP.</text>
</comment>
<dbReference type="EMBL" id="JBHSOZ010000010">
    <property type="protein sequence ID" value="MFC5714206.1"/>
    <property type="molecule type" value="Genomic_DNA"/>
</dbReference>
<keyword evidence="8 10" id="KW-0594">Phospholipid biosynthesis</keyword>
<dbReference type="GO" id="GO:0004366">
    <property type="term" value="F:glycerol-3-phosphate O-acyltransferase activity"/>
    <property type="evidence" value="ECO:0007669"/>
    <property type="project" value="UniProtKB-EC"/>
</dbReference>
<proteinExistence type="inferred from homology"/>
<keyword evidence="6 10" id="KW-0443">Lipid metabolism</keyword>
<sequence>METIVSVLLAYLIGSISFSYVIAKRIKKIDIRQHGSGNAGATNTLRVLGTGPAVLVLALDIFKGVAAVVIARYLEAAEVLPAFTVIGEMEGVAPALAGLAAILGHNWPIYYGFKGGKGVATTIGVVASLVFFPAVYVGVIAILSIIITRYVSLGSLIFTALTPLAVFLTLEHYDHPMPYFYFTIVVGLLSIWRHRTNLERLAKGTESKIGAKTK</sequence>
<keyword evidence="2 10" id="KW-0444">Lipid biosynthesis</keyword>